<dbReference type="STRING" id="200904.GCA_900168775_03164"/>
<keyword evidence="2" id="KW-1185">Reference proteome</keyword>
<name>A0A366DMK6_9BACI</name>
<comment type="caution">
    <text evidence="1">The sequence shown here is derived from an EMBL/GenBank/DDBJ whole genome shotgun (WGS) entry which is preliminary data.</text>
</comment>
<reference evidence="1 2" key="1">
    <citation type="submission" date="2018-06" db="EMBL/GenBank/DDBJ databases">
        <title>Genomic Encyclopedia of Type Strains, Phase IV (KMG-IV): sequencing the most valuable type-strain genomes for metagenomic binning, comparative biology and taxonomic classification.</title>
        <authorList>
            <person name="Goeker M."/>
        </authorList>
    </citation>
    <scope>NUCLEOTIDE SEQUENCE [LARGE SCALE GENOMIC DNA]</scope>
    <source>
        <strain evidence="1 2">DSM 15140</strain>
    </source>
</reference>
<protein>
    <submittedName>
        <fullName evidence="1">Uncharacterized protein</fullName>
    </submittedName>
</protein>
<dbReference type="Proteomes" id="UP000252254">
    <property type="component" value="Unassembled WGS sequence"/>
</dbReference>
<organism evidence="1 2">
    <name type="scientific">Paraliobacillus ryukyuensis</name>
    <dbReference type="NCBI Taxonomy" id="200904"/>
    <lineage>
        <taxon>Bacteria</taxon>
        <taxon>Bacillati</taxon>
        <taxon>Bacillota</taxon>
        <taxon>Bacilli</taxon>
        <taxon>Bacillales</taxon>
        <taxon>Bacillaceae</taxon>
        <taxon>Paraliobacillus</taxon>
    </lineage>
</organism>
<accession>A0A366DMK6</accession>
<dbReference type="EMBL" id="QNRI01000019">
    <property type="protein sequence ID" value="RBO91276.1"/>
    <property type="molecule type" value="Genomic_DNA"/>
</dbReference>
<evidence type="ECO:0000313" key="1">
    <source>
        <dbReference type="EMBL" id="RBO91276.1"/>
    </source>
</evidence>
<proteinExistence type="predicted"/>
<dbReference type="AlphaFoldDB" id="A0A366DMK6"/>
<gene>
    <name evidence="1" type="ORF">DES48_1191</name>
</gene>
<sequence length="65" mass="7576">MEAHDMLKQAINDVDGLQFKTEYLATFYMELTHLMRTEKVVTSERIGNLALEVQRQLNSVFQKNS</sequence>
<evidence type="ECO:0000313" key="2">
    <source>
        <dbReference type="Proteomes" id="UP000252254"/>
    </source>
</evidence>